<dbReference type="AlphaFoldDB" id="A0A1W6KCC9"/>
<dbReference type="PROSITE" id="PS51832">
    <property type="entry name" value="HD_GYP"/>
    <property type="match status" value="1"/>
</dbReference>
<feature type="domain" description="HAMP" evidence="3">
    <location>
        <begin position="374"/>
        <end position="427"/>
    </location>
</feature>
<dbReference type="InterPro" id="IPR037522">
    <property type="entry name" value="HD_GYP_dom"/>
</dbReference>
<dbReference type="PANTHER" id="PTHR43155">
    <property type="entry name" value="CYCLIC DI-GMP PHOSPHODIESTERASE PA4108-RELATED"/>
    <property type="match status" value="1"/>
</dbReference>
<dbReference type="Proteomes" id="UP000193100">
    <property type="component" value="Chromosome"/>
</dbReference>
<dbReference type="GeneID" id="77256845"/>
<dbReference type="InterPro" id="IPR003660">
    <property type="entry name" value="HAMP_dom"/>
</dbReference>
<feature type="region of interest" description="Disordered" evidence="1">
    <location>
        <begin position="745"/>
        <end position="766"/>
    </location>
</feature>
<dbReference type="Gene3D" id="3.30.450.40">
    <property type="match status" value="1"/>
</dbReference>
<protein>
    <submittedName>
        <fullName evidence="5">3'3'-cGAMP-specific phosphodiesterase 1</fullName>
        <ecNumber evidence="5">3.1.4.-</ecNumber>
    </submittedName>
</protein>
<dbReference type="GO" id="GO:0016020">
    <property type="term" value="C:membrane"/>
    <property type="evidence" value="ECO:0007669"/>
    <property type="project" value="InterPro"/>
</dbReference>
<dbReference type="InterPro" id="IPR003607">
    <property type="entry name" value="HD/PDEase_dom"/>
</dbReference>
<keyword evidence="2" id="KW-1133">Transmembrane helix</keyword>
<dbReference type="GO" id="GO:0008081">
    <property type="term" value="F:phosphoric diester hydrolase activity"/>
    <property type="evidence" value="ECO:0007669"/>
    <property type="project" value="UniProtKB-ARBA"/>
</dbReference>
<evidence type="ECO:0000313" key="6">
    <source>
        <dbReference type="Proteomes" id="UP000193100"/>
    </source>
</evidence>
<dbReference type="Pfam" id="PF13487">
    <property type="entry name" value="HD_5"/>
    <property type="match status" value="1"/>
</dbReference>
<dbReference type="Gene3D" id="6.10.340.10">
    <property type="match status" value="1"/>
</dbReference>
<organism evidence="5 6">
    <name type="scientific">Marinobacter salarius</name>
    <dbReference type="NCBI Taxonomy" id="1420917"/>
    <lineage>
        <taxon>Bacteria</taxon>
        <taxon>Pseudomonadati</taxon>
        <taxon>Pseudomonadota</taxon>
        <taxon>Gammaproteobacteria</taxon>
        <taxon>Pseudomonadales</taxon>
        <taxon>Marinobacteraceae</taxon>
        <taxon>Marinobacter</taxon>
    </lineage>
</organism>
<keyword evidence="2" id="KW-0472">Membrane</keyword>
<keyword evidence="2" id="KW-0812">Transmembrane</keyword>
<dbReference type="InterPro" id="IPR029016">
    <property type="entry name" value="GAF-like_dom_sf"/>
</dbReference>
<dbReference type="EMBL" id="CP020931">
    <property type="protein sequence ID" value="ARM84962.1"/>
    <property type="molecule type" value="Genomic_DNA"/>
</dbReference>
<name>A0A1W6KCC9_9GAMM</name>
<reference evidence="5 6" key="1">
    <citation type="submission" date="2017-04" db="EMBL/GenBank/DDBJ databases">
        <title>Genome Sequence of Marinobacter salarius strain SMR5 Isolated from a culture of the Diatom Skeletonema marinoi.</title>
        <authorList>
            <person name="Topel M."/>
            <person name="Pinder M.I.M."/>
            <person name="Johansson O.N."/>
            <person name="Kourtchenko O."/>
            <person name="Godhe A."/>
            <person name="Clarke A.K."/>
        </authorList>
    </citation>
    <scope>NUCLEOTIDE SEQUENCE [LARGE SCALE GENOMIC DNA]</scope>
    <source>
        <strain evidence="5 6">SMR5</strain>
    </source>
</reference>
<dbReference type="SUPFAM" id="SSF109604">
    <property type="entry name" value="HD-domain/PDEase-like"/>
    <property type="match status" value="2"/>
</dbReference>
<dbReference type="PANTHER" id="PTHR43155:SF2">
    <property type="entry name" value="CYCLIC DI-GMP PHOSPHODIESTERASE PA4108"/>
    <property type="match status" value="1"/>
</dbReference>
<dbReference type="Gene3D" id="3.30.450.20">
    <property type="entry name" value="PAS domain"/>
    <property type="match status" value="2"/>
</dbReference>
<evidence type="ECO:0000313" key="5">
    <source>
        <dbReference type="EMBL" id="ARM84962.1"/>
    </source>
</evidence>
<dbReference type="Gene3D" id="1.10.3210.10">
    <property type="entry name" value="Hypothetical protein af1432"/>
    <property type="match status" value="2"/>
</dbReference>
<evidence type="ECO:0000256" key="1">
    <source>
        <dbReference type="SAM" id="MobiDB-lite"/>
    </source>
</evidence>
<keyword evidence="5" id="KW-0378">Hydrolase</keyword>
<dbReference type="EC" id="3.1.4.-" evidence="5"/>
<accession>A0A1W6KCC9</accession>
<evidence type="ECO:0000256" key="2">
    <source>
        <dbReference type="SAM" id="Phobius"/>
    </source>
</evidence>
<feature type="transmembrane region" description="Helical" evidence="2">
    <location>
        <begin position="12"/>
        <end position="33"/>
    </location>
</feature>
<proteinExistence type="predicted"/>
<evidence type="ECO:0000259" key="4">
    <source>
        <dbReference type="PROSITE" id="PS51832"/>
    </source>
</evidence>
<dbReference type="SUPFAM" id="SSF55781">
    <property type="entry name" value="GAF domain-like"/>
    <property type="match status" value="1"/>
</dbReference>
<dbReference type="PROSITE" id="PS50885">
    <property type="entry name" value="HAMP"/>
    <property type="match status" value="1"/>
</dbReference>
<feature type="domain" description="HD-GYP" evidence="4">
    <location>
        <begin position="729"/>
        <end position="942"/>
    </location>
</feature>
<gene>
    <name evidence="5" type="ORF">MARSALSMR5_02916</name>
</gene>
<evidence type="ECO:0000259" key="3">
    <source>
        <dbReference type="PROSITE" id="PS50885"/>
    </source>
</evidence>
<sequence length="955" mass="106232">MRRNRQSAQVSLAFLIASTITLGMLALTIVLVGQSFRGMESAKITAASATARQLAVSVDDRIRAITGPPSTALAVLSHDPLAVADTLQQRLVRMPVVADILDSSDIVSAVYAGYDNGDFFLLRKIRSSGAMQFPDAPTNAQYLLQSITRAEDGRPQPIWHFYDASRTLLERRTPSDYRFDPRDRGWYEFADASGTTELTAPYVFFTTGETGLTLSRRQATAKGMDNNTVFGIDVTVTDLGTQLAELRQTPGTRIAIVNAEGSPLAYTGPDTTNSGTTSNTTKPQGLNDGAINAVLERDGMQATSELVNRFTTENRDWYGMTEPLESLDQENLKIAVAIPADELLADVWAALTRQTILASAIALLLLVIGWFLGRRVGRPLELLTRRVGALSRFRFDTSVSVDSHIREARQLSVALDDMASTIRSFQSIATALNRGQDLDSLLQDILEQIVHILGQTRGAIYLMSRQNSELRLSVDRDIHPPETITGVNAKDDDNDVIRALRNALSGHPVFAILRNRRKQLIGALVIEMEHGEHTHLSDDLIVFVDEIAGSAAVAIETRELIESQQALLEGIIRLVANAIDAKSPYTGGHCDRVPKLAQMMVDEAIQSPAEPFANFTMNDDERYEFHLAAWLHDCGKITSPEHVVDKAVKLETIYNRIHEIRTRFEVLHQDAEIRCLKRQLAGESSQQAETDRDREQEELQEAFRAVANANTGGEFMSEDDIEHIRQIGQRTWVRHFSDRLGLSGDEKQVLTGTPEQTPPATEPLLADKPGHLRPWGEHKPPVAKDDPRNRWGFDMTLPEHAVNQGELHNLTVAKGTLTPEERFRINDHIVQTICMLDALPLPDRLANVPHLAGTHHERMDGQGYPCRLNADDMGIPERIMAVADIFEALTAVDRPYKEGKTLTESLTIMQGMVNDGHIDRAVFQLFVQTGIYRRYAEQHLRPEQIDAVNEERFLT</sequence>
<dbReference type="GO" id="GO:0007165">
    <property type="term" value="P:signal transduction"/>
    <property type="evidence" value="ECO:0007669"/>
    <property type="project" value="InterPro"/>
</dbReference>
<dbReference type="CDD" id="cd00077">
    <property type="entry name" value="HDc"/>
    <property type="match status" value="1"/>
</dbReference>
<dbReference type="RefSeq" id="WP_085681369.1">
    <property type="nucleotide sequence ID" value="NZ_CP020931.1"/>
</dbReference>